<name>A0A0B2UXE6_TOXCA</name>
<feature type="chain" id="PRO_5008827474" evidence="1">
    <location>
        <begin position="20"/>
        <end position="104"/>
    </location>
</feature>
<keyword evidence="4" id="KW-1185">Reference proteome</keyword>
<feature type="signal peptide" evidence="1">
    <location>
        <begin position="1"/>
        <end position="19"/>
    </location>
</feature>
<proteinExistence type="predicted"/>
<reference evidence="2 4" key="1">
    <citation type="submission" date="2014-11" db="EMBL/GenBank/DDBJ databases">
        <title>Genetic blueprint of the zoonotic pathogen Toxocara canis.</title>
        <authorList>
            <person name="Zhu X.-Q."/>
            <person name="Korhonen P.K."/>
            <person name="Cai H."/>
            <person name="Young N.D."/>
            <person name="Nejsum P."/>
            <person name="von Samson-Himmelstjerna G."/>
            <person name="Boag P.R."/>
            <person name="Tan P."/>
            <person name="Li Q."/>
            <person name="Min J."/>
            <person name="Yang Y."/>
            <person name="Wang X."/>
            <person name="Fang X."/>
            <person name="Hall R.S."/>
            <person name="Hofmann A."/>
            <person name="Sternberg P.W."/>
            <person name="Jex A.R."/>
            <person name="Gasser R.B."/>
        </authorList>
    </citation>
    <scope>NUCLEOTIDE SEQUENCE [LARGE SCALE GENOMIC DNA]</scope>
    <source>
        <strain evidence="2">PN_DK_2014</strain>
    </source>
</reference>
<dbReference type="OrthoDB" id="5776841at2759"/>
<evidence type="ECO:0000256" key="1">
    <source>
        <dbReference type="SAM" id="SignalP"/>
    </source>
</evidence>
<dbReference type="EMBL" id="JPKZ01002967">
    <property type="protein sequence ID" value="KHN74123.1"/>
    <property type="molecule type" value="Genomic_DNA"/>
</dbReference>
<dbReference type="AlphaFoldDB" id="A0A0B2UXE6"/>
<gene>
    <name evidence="2" type="ORF">Tcan_06613</name>
    <name evidence="3" type="ORF">TCNE_LOCUS8407</name>
</gene>
<evidence type="ECO:0000313" key="2">
    <source>
        <dbReference type="EMBL" id="KHN74123.1"/>
    </source>
</evidence>
<dbReference type="EMBL" id="UYWY01019899">
    <property type="protein sequence ID" value="VDM39728.1"/>
    <property type="molecule type" value="Genomic_DNA"/>
</dbReference>
<protein>
    <submittedName>
        <fullName evidence="2">Uncharacterized protein</fullName>
    </submittedName>
</protein>
<sequence length="104" mass="11727">MRSVLTLVVLAVALSPIFAQMTFTDNWEKRGAFVPNVFRGWQHAKESSAENHLSQWGQAVDGVCSVESLVSELRELKQLQRRQIEIVASIAKCAERSLYAKDNH</sequence>
<accession>A0A0B2UXE6</accession>
<evidence type="ECO:0000313" key="3">
    <source>
        <dbReference type="EMBL" id="VDM39728.1"/>
    </source>
</evidence>
<dbReference type="Proteomes" id="UP000031036">
    <property type="component" value="Unassembled WGS sequence"/>
</dbReference>
<evidence type="ECO:0000313" key="4">
    <source>
        <dbReference type="Proteomes" id="UP000031036"/>
    </source>
</evidence>
<organism evidence="2 4">
    <name type="scientific">Toxocara canis</name>
    <name type="common">Canine roundworm</name>
    <dbReference type="NCBI Taxonomy" id="6265"/>
    <lineage>
        <taxon>Eukaryota</taxon>
        <taxon>Metazoa</taxon>
        <taxon>Ecdysozoa</taxon>
        <taxon>Nematoda</taxon>
        <taxon>Chromadorea</taxon>
        <taxon>Rhabditida</taxon>
        <taxon>Spirurina</taxon>
        <taxon>Ascaridomorpha</taxon>
        <taxon>Ascaridoidea</taxon>
        <taxon>Toxocaridae</taxon>
        <taxon>Toxocara</taxon>
    </lineage>
</organism>
<reference evidence="3" key="2">
    <citation type="submission" date="2018-11" db="EMBL/GenBank/DDBJ databases">
        <authorList>
            <consortium name="Pathogen Informatics"/>
        </authorList>
    </citation>
    <scope>NUCLEOTIDE SEQUENCE [LARGE SCALE GENOMIC DNA]</scope>
</reference>
<keyword evidence="1" id="KW-0732">Signal</keyword>